<feature type="region of interest" description="Disordered" evidence="12">
    <location>
        <begin position="69"/>
        <end position="121"/>
    </location>
</feature>
<evidence type="ECO:0000256" key="10">
    <source>
        <dbReference type="PIRSR" id="PIRSR001569-1"/>
    </source>
</evidence>
<dbReference type="GO" id="GO:0034765">
    <property type="term" value="P:regulation of monoatomic ion transmembrane transport"/>
    <property type="evidence" value="ECO:0007669"/>
    <property type="project" value="TreeGrafter"/>
</dbReference>
<dbReference type="PROSITE" id="PS50020">
    <property type="entry name" value="WW_DOMAIN_2"/>
    <property type="match status" value="4"/>
</dbReference>
<evidence type="ECO:0000256" key="4">
    <source>
        <dbReference type="ARBA" id="ARBA00012485"/>
    </source>
</evidence>
<dbReference type="Gene3D" id="3.30.2410.10">
    <property type="entry name" value="Hect, E3 ligase catalytic domain"/>
    <property type="match status" value="1"/>
</dbReference>
<evidence type="ECO:0000256" key="8">
    <source>
        <dbReference type="ARBA" id="ARBA00022843"/>
    </source>
</evidence>
<dbReference type="SMART" id="SM00119">
    <property type="entry name" value="HECTc"/>
    <property type="match status" value="1"/>
</dbReference>
<evidence type="ECO:0000256" key="2">
    <source>
        <dbReference type="ARBA" id="ARBA00004123"/>
    </source>
</evidence>
<gene>
    <name evidence="15" type="primary">wwp2</name>
</gene>
<dbReference type="InterPro" id="IPR035983">
    <property type="entry name" value="Hect_E3_ubiquitin_ligase"/>
</dbReference>
<reference evidence="15 16" key="1">
    <citation type="journal article" date="2011" name="Genome Biol. Evol.">
        <title>Integration of the genetic map and genome assembly of fugu facilitates insights into distinct features of genome evolution in teleosts and mammals.</title>
        <authorList>
            <person name="Kai W."/>
            <person name="Kikuchi K."/>
            <person name="Tohari S."/>
            <person name="Chew A.K."/>
            <person name="Tay A."/>
            <person name="Fujiwara A."/>
            <person name="Hosoya S."/>
            <person name="Suetake H."/>
            <person name="Naruse K."/>
            <person name="Brenner S."/>
            <person name="Suzuki Y."/>
            <person name="Venkatesh B."/>
        </authorList>
    </citation>
    <scope>NUCLEOTIDE SEQUENCE [LARGE SCALE GENOMIC DNA]</scope>
</reference>
<evidence type="ECO:0000313" key="15">
    <source>
        <dbReference type="Ensembl" id="ENSTRUP00000063354.1"/>
    </source>
</evidence>
<dbReference type="FunFam" id="2.20.70.10:FF:000005">
    <property type="entry name" value="E3 ubiquitin-protein ligase"/>
    <property type="match status" value="1"/>
</dbReference>
<dbReference type="CDD" id="cd00201">
    <property type="entry name" value="WW"/>
    <property type="match status" value="4"/>
</dbReference>
<evidence type="ECO:0000256" key="12">
    <source>
        <dbReference type="SAM" id="MobiDB-lite"/>
    </source>
</evidence>
<feature type="domain" description="HECT" evidence="14">
    <location>
        <begin position="324"/>
        <end position="645"/>
    </location>
</feature>
<evidence type="ECO:0000313" key="16">
    <source>
        <dbReference type="Proteomes" id="UP000005226"/>
    </source>
</evidence>
<keyword evidence="7 11" id="KW-0833">Ubl conjugation pathway</keyword>
<dbReference type="SMART" id="SM00456">
    <property type="entry name" value="WW"/>
    <property type="match status" value="4"/>
</dbReference>
<dbReference type="GO" id="GO:0005634">
    <property type="term" value="C:nucleus"/>
    <property type="evidence" value="ECO:0007669"/>
    <property type="project" value="UniProtKB-SubCell"/>
</dbReference>
<dbReference type="FunFam" id="3.90.1750.10:FF:000079">
    <property type="entry name" value="E3 ubiquitin-protein ligase"/>
    <property type="match status" value="1"/>
</dbReference>
<dbReference type="InterPro" id="IPR050409">
    <property type="entry name" value="E3_ubiq-protein_ligase"/>
</dbReference>
<dbReference type="InterPro" id="IPR024928">
    <property type="entry name" value="E3_ub_ligase_SMURF1"/>
</dbReference>
<dbReference type="Pfam" id="PF00397">
    <property type="entry name" value="WW"/>
    <property type="match status" value="4"/>
</dbReference>
<sequence length="645" mass="74398">MRNRSLRPAHLFVLDPSRIKAVLDTAQVQYMKSLAPSFRLYLKACCKPQQSHFYPQDKVELTSNGLENCRLARHTPPPSSPSGRSSAASSSSGGSPSPGQDTLGLSAPLESNPSTNVGAEQTSSANAVHLSCCSWEQRVLPHGRVYYVDHNTKTTTWERPLPAGWEKRVDQRGRYYYVDHNTRTTTWQRPTAESVRNYQQWQSQRSQLQGAMHQFSQRFLYQGVLTGIVLSLFLFLLQPSGAPVENDPLGPLPPGWEKRQDNGRVYFVNHNTRTTQWDDPRTQGMIKEHPLPPGWEMKYTAEGVRYFVDHNSRTTTFKDPRPGFESGGEEGLDYGGIAREWFFLLSHEVLNPMYCLFEYAGKNNYCLQINPASSINPDHLTYFRFIGRFIAMALYHGKFIDTGFTLPFYKQMLDKKPTLKDLESIDPEFYNSIIENNLEECGVELFFAQDMEILGKVSSHELKEGGENELVTEENKEEYISLLTNWRFTRGVKEQTRAFLDGFNEVVPLEWLRYFDEKELELMLCGMQEIDLADWQKNTIYRHYTKNSKQIHWFWQVVKEMDNEKRIRLLQFVTGTCRLPVGGFSELIGSNGPQKFCIDKVGKETWLPRSHTCFNRLDLPPYRSLEQLREKLMFAIEETEGFGQE</sequence>
<accession>A0A674MQT2</accession>
<dbReference type="PIRSF" id="PIRSF001569">
    <property type="entry name" value="E3_ub_ligase_SMURF1"/>
    <property type="match status" value="1"/>
</dbReference>
<feature type="domain" description="WW" evidence="13">
    <location>
        <begin position="289"/>
        <end position="322"/>
    </location>
</feature>
<dbReference type="PROSITE" id="PS01159">
    <property type="entry name" value="WW_DOMAIN_1"/>
    <property type="match status" value="4"/>
</dbReference>
<dbReference type="EC" id="2.3.2.26" evidence="4"/>
<feature type="domain" description="WW" evidence="13">
    <location>
        <begin position="250"/>
        <end position="282"/>
    </location>
</feature>
<dbReference type="GO" id="GO:0070534">
    <property type="term" value="P:protein K63-linked ubiquitination"/>
    <property type="evidence" value="ECO:0007669"/>
    <property type="project" value="TreeGrafter"/>
</dbReference>
<dbReference type="AlphaFoldDB" id="A0A674MQT2"/>
<name>A0A674MQT2_TAKRU</name>
<dbReference type="FunFam" id="3.90.1750.10:FF:000026">
    <property type="entry name" value="E3 ubiquitin-protein ligase HACE1"/>
    <property type="match status" value="1"/>
</dbReference>
<reference evidence="15" key="3">
    <citation type="submission" date="2025-09" db="UniProtKB">
        <authorList>
            <consortium name="Ensembl"/>
        </authorList>
    </citation>
    <scope>IDENTIFICATION</scope>
</reference>
<dbReference type="UniPathway" id="UPA00143"/>
<dbReference type="InterPro" id="IPR000569">
    <property type="entry name" value="HECT_dom"/>
</dbReference>
<dbReference type="SUPFAM" id="SSF56204">
    <property type="entry name" value="Hect, E3 ligase catalytic domain"/>
    <property type="match status" value="1"/>
</dbReference>
<comment type="pathway">
    <text evidence="3">Protein modification; protein ubiquitination.</text>
</comment>
<evidence type="ECO:0000259" key="13">
    <source>
        <dbReference type="PROSITE" id="PS50020"/>
    </source>
</evidence>
<protein>
    <recommendedName>
        <fullName evidence="4">HECT-type E3 ubiquitin transferase</fullName>
        <ecNumber evidence="4">2.3.2.26</ecNumber>
    </recommendedName>
</protein>
<dbReference type="GO" id="GO:0005737">
    <property type="term" value="C:cytoplasm"/>
    <property type="evidence" value="ECO:0007669"/>
    <property type="project" value="TreeGrafter"/>
</dbReference>
<keyword evidence="16" id="KW-1185">Reference proteome</keyword>
<dbReference type="SUPFAM" id="SSF51045">
    <property type="entry name" value="WW domain"/>
    <property type="match status" value="4"/>
</dbReference>
<dbReference type="FunFam" id="3.30.2410.10:FF:000002">
    <property type="entry name" value="E3 ubiquitin-protein ligase HECW2"/>
    <property type="match status" value="1"/>
</dbReference>
<dbReference type="GO" id="GO:0000122">
    <property type="term" value="P:negative regulation of transcription by RNA polymerase II"/>
    <property type="evidence" value="ECO:0007669"/>
    <property type="project" value="TreeGrafter"/>
</dbReference>
<evidence type="ECO:0000256" key="3">
    <source>
        <dbReference type="ARBA" id="ARBA00004906"/>
    </source>
</evidence>
<evidence type="ECO:0000256" key="5">
    <source>
        <dbReference type="ARBA" id="ARBA00022679"/>
    </source>
</evidence>
<keyword evidence="5" id="KW-0808">Transferase</keyword>
<keyword evidence="8" id="KW-0832">Ubl conjugation</keyword>
<proteinExistence type="predicted"/>
<dbReference type="PANTHER" id="PTHR11254">
    <property type="entry name" value="HECT DOMAIN UBIQUITIN-PROTEIN LIGASE"/>
    <property type="match status" value="1"/>
</dbReference>
<feature type="compositionally biased region" description="Low complexity" evidence="12">
    <location>
        <begin position="81"/>
        <end position="99"/>
    </location>
</feature>
<dbReference type="InterPro" id="IPR036020">
    <property type="entry name" value="WW_dom_sf"/>
</dbReference>
<comment type="subcellular location">
    <subcellularLocation>
        <location evidence="2">Nucleus</location>
    </subcellularLocation>
</comment>
<dbReference type="CDD" id="cd00078">
    <property type="entry name" value="HECTc"/>
    <property type="match status" value="1"/>
</dbReference>
<organism evidence="15 16">
    <name type="scientific">Takifugu rubripes</name>
    <name type="common">Japanese pufferfish</name>
    <name type="synonym">Fugu rubripes</name>
    <dbReference type="NCBI Taxonomy" id="31033"/>
    <lineage>
        <taxon>Eukaryota</taxon>
        <taxon>Metazoa</taxon>
        <taxon>Chordata</taxon>
        <taxon>Craniata</taxon>
        <taxon>Vertebrata</taxon>
        <taxon>Euteleostomi</taxon>
        <taxon>Actinopterygii</taxon>
        <taxon>Neopterygii</taxon>
        <taxon>Teleostei</taxon>
        <taxon>Neoteleostei</taxon>
        <taxon>Acanthomorphata</taxon>
        <taxon>Eupercaria</taxon>
        <taxon>Tetraodontiformes</taxon>
        <taxon>Tetradontoidea</taxon>
        <taxon>Tetraodontidae</taxon>
        <taxon>Takifugu</taxon>
    </lineage>
</organism>
<feature type="active site" description="Glycyl thioester intermediate" evidence="10 11">
    <location>
        <position position="613"/>
    </location>
</feature>
<dbReference type="Proteomes" id="UP000005226">
    <property type="component" value="Chromosome 9"/>
</dbReference>
<dbReference type="GO" id="GO:0043161">
    <property type="term" value="P:proteasome-mediated ubiquitin-dependent protein catabolic process"/>
    <property type="evidence" value="ECO:0007669"/>
    <property type="project" value="TreeGrafter"/>
</dbReference>
<feature type="domain" description="WW" evidence="13">
    <location>
        <begin position="159"/>
        <end position="192"/>
    </location>
</feature>
<evidence type="ECO:0000256" key="1">
    <source>
        <dbReference type="ARBA" id="ARBA00000885"/>
    </source>
</evidence>
<dbReference type="PROSITE" id="PS50237">
    <property type="entry name" value="HECT"/>
    <property type="match status" value="1"/>
</dbReference>
<dbReference type="Gene3D" id="3.90.1750.10">
    <property type="entry name" value="Hect, E3 ligase catalytic domains"/>
    <property type="match status" value="1"/>
</dbReference>
<evidence type="ECO:0000256" key="7">
    <source>
        <dbReference type="ARBA" id="ARBA00022786"/>
    </source>
</evidence>
<evidence type="ECO:0000256" key="9">
    <source>
        <dbReference type="ARBA" id="ARBA00023242"/>
    </source>
</evidence>
<dbReference type="InterPro" id="IPR001202">
    <property type="entry name" value="WW_dom"/>
</dbReference>
<dbReference type="Pfam" id="PF00632">
    <property type="entry name" value="HECT"/>
    <property type="match status" value="1"/>
</dbReference>
<dbReference type="FunFam" id="3.30.2160.10:FF:000003">
    <property type="entry name" value="E3 ubiquitin-protein ligase"/>
    <property type="match status" value="1"/>
</dbReference>
<dbReference type="Gene3D" id="3.30.2160.10">
    <property type="entry name" value="Hect, E3 ligase catalytic domain"/>
    <property type="match status" value="1"/>
</dbReference>
<keyword evidence="9" id="KW-0539">Nucleus</keyword>
<keyword evidence="6" id="KW-0677">Repeat</keyword>
<dbReference type="GeneTree" id="ENSGT00940000154635"/>
<feature type="compositionally biased region" description="Polar residues" evidence="12">
    <location>
        <begin position="109"/>
        <end position="121"/>
    </location>
</feature>
<comment type="catalytic activity">
    <reaction evidence="1">
        <text>S-ubiquitinyl-[E2 ubiquitin-conjugating enzyme]-L-cysteine + [acceptor protein]-L-lysine = [E2 ubiquitin-conjugating enzyme]-L-cysteine + N(6)-ubiquitinyl-[acceptor protein]-L-lysine.</text>
        <dbReference type="EC" id="2.3.2.26"/>
    </reaction>
</comment>
<evidence type="ECO:0000256" key="11">
    <source>
        <dbReference type="PROSITE-ProRule" id="PRU00104"/>
    </source>
</evidence>
<dbReference type="Gene3D" id="2.20.70.10">
    <property type="match status" value="4"/>
</dbReference>
<dbReference type="Ensembl" id="ENSTRUT00000082451.1">
    <property type="protein sequence ID" value="ENSTRUP00000063354.1"/>
    <property type="gene ID" value="ENSTRUG00000003922.3"/>
</dbReference>
<dbReference type="PANTHER" id="PTHR11254:SF396">
    <property type="entry name" value="NEDD4-LIKE E3 UBIQUITIN-PROTEIN LIGASE WWP2"/>
    <property type="match status" value="1"/>
</dbReference>
<evidence type="ECO:0000259" key="14">
    <source>
        <dbReference type="PROSITE" id="PS50237"/>
    </source>
</evidence>
<evidence type="ECO:0000256" key="6">
    <source>
        <dbReference type="ARBA" id="ARBA00022737"/>
    </source>
</evidence>
<reference evidence="15" key="2">
    <citation type="submission" date="2025-08" db="UniProtKB">
        <authorList>
            <consortium name="Ensembl"/>
        </authorList>
    </citation>
    <scope>IDENTIFICATION</scope>
</reference>
<dbReference type="FunFam" id="2.20.70.10:FF:000009">
    <property type="entry name" value="E3 ubiquitin-protein ligase"/>
    <property type="match status" value="1"/>
</dbReference>
<feature type="domain" description="WW" evidence="13">
    <location>
        <begin position="135"/>
        <end position="162"/>
    </location>
</feature>
<dbReference type="GO" id="GO:0061629">
    <property type="term" value="F:RNA polymerase II-specific DNA-binding transcription factor binding"/>
    <property type="evidence" value="ECO:0007669"/>
    <property type="project" value="TreeGrafter"/>
</dbReference>
<dbReference type="GO" id="GO:0061630">
    <property type="term" value="F:ubiquitin protein ligase activity"/>
    <property type="evidence" value="ECO:0007669"/>
    <property type="project" value="UniProtKB-EC"/>
</dbReference>